<organism evidence="1 2">
    <name type="scientific">Piscirickettsia salmonis</name>
    <dbReference type="NCBI Taxonomy" id="1238"/>
    <lineage>
        <taxon>Bacteria</taxon>
        <taxon>Pseudomonadati</taxon>
        <taxon>Pseudomonadota</taxon>
        <taxon>Gammaproteobacteria</taxon>
        <taxon>Thiotrichales</taxon>
        <taxon>Piscirickettsiaceae</taxon>
        <taxon>Piscirickettsia</taxon>
    </lineage>
</organism>
<sequence>MLLTPESELCEAIHLRNTASKGKQGGRVIPLNKQLKQVLSSY</sequence>
<accession>A0AAC8VLI8</accession>
<dbReference type="EMBL" id="CP012512">
    <property type="protein sequence ID" value="ALB24702.1"/>
    <property type="molecule type" value="Genomic_DNA"/>
</dbReference>
<dbReference type="AlphaFoldDB" id="A0AAC8VLI8"/>
<geneLocation type="plasmid" evidence="1 2">
    <name>pPSB1-4</name>
</geneLocation>
<evidence type="ECO:0000313" key="1">
    <source>
        <dbReference type="EMBL" id="ALB24702.1"/>
    </source>
</evidence>
<protein>
    <submittedName>
        <fullName evidence="1">Integrase</fullName>
    </submittedName>
</protein>
<dbReference type="Proteomes" id="UP000029558">
    <property type="component" value="Plasmid pPSB1-4"/>
</dbReference>
<evidence type="ECO:0000313" key="2">
    <source>
        <dbReference type="Proteomes" id="UP000029558"/>
    </source>
</evidence>
<keyword evidence="1" id="KW-0614">Plasmid</keyword>
<name>A0AAC8VLI8_PISSA</name>
<dbReference type="RefSeq" id="WP_269084043.1">
    <property type="nucleotide sequence ID" value="NZ_CP012512.1"/>
</dbReference>
<gene>
    <name evidence="1" type="ORF">KU39_4p6</name>
</gene>
<reference evidence="1 2" key="1">
    <citation type="journal article" date="2014" name="Genome Announc.">
        <title>Comparative Genome Analysis of Two Isolates of the Fish Pathogen Piscirickettsia salmonis from Different Hosts Reveals Major Differences in Virulence-Associated Secretion Systems.</title>
        <authorList>
            <person name="Bohle H."/>
            <person name="Henriquez P."/>
            <person name="Grothusen H."/>
            <person name="Navas E."/>
            <person name="Sandoval A."/>
            <person name="Bustamante F."/>
            <person name="Bustos P."/>
            <person name="Mancilla M."/>
        </authorList>
    </citation>
    <scope>NUCLEOTIDE SEQUENCE [LARGE SCALE GENOMIC DNA]</scope>
    <source>
        <strain evidence="2">B1-32597</strain>
    </source>
</reference>
<proteinExistence type="predicted"/>